<dbReference type="Gene3D" id="3.20.120.10">
    <property type="entry name" value="Hydrophobin"/>
    <property type="match status" value="1"/>
</dbReference>
<evidence type="ECO:0008006" key="4">
    <source>
        <dbReference type="Google" id="ProtNLM"/>
    </source>
</evidence>
<dbReference type="Proteomes" id="UP000672032">
    <property type="component" value="Chromosome 3"/>
</dbReference>
<organism evidence="2 3">
    <name type="scientific">Monilinia vaccinii-corymbosi</name>
    <dbReference type="NCBI Taxonomy" id="61207"/>
    <lineage>
        <taxon>Eukaryota</taxon>
        <taxon>Fungi</taxon>
        <taxon>Dikarya</taxon>
        <taxon>Ascomycota</taxon>
        <taxon>Pezizomycotina</taxon>
        <taxon>Leotiomycetes</taxon>
        <taxon>Helotiales</taxon>
        <taxon>Sclerotiniaceae</taxon>
        <taxon>Monilinia</taxon>
    </lineage>
</organism>
<keyword evidence="1" id="KW-1015">Disulfide bond</keyword>
<evidence type="ECO:0000313" key="2">
    <source>
        <dbReference type="EMBL" id="QSZ32984.1"/>
    </source>
</evidence>
<reference evidence="2" key="1">
    <citation type="submission" date="2020-10" db="EMBL/GenBank/DDBJ databases">
        <title>Genome Sequence of Monilinia vaccinii-corymbosi Sheds Light on Mummy Berry Disease Infection of Blueberry and Mating Type.</title>
        <authorList>
            <person name="Yow A.G."/>
            <person name="Zhang Y."/>
            <person name="Bansal K."/>
            <person name="Eacker S.M."/>
            <person name="Sullivan S."/>
            <person name="Liachko I."/>
            <person name="Cubeta M.A."/>
            <person name="Rollins J.A."/>
            <person name="Ashrafi H."/>
        </authorList>
    </citation>
    <scope>NUCLEOTIDE SEQUENCE</scope>
    <source>
        <strain evidence="2">RL-1</strain>
    </source>
</reference>
<proteinExistence type="predicted"/>
<dbReference type="OrthoDB" id="3494808at2759"/>
<evidence type="ECO:0000256" key="1">
    <source>
        <dbReference type="ARBA" id="ARBA00023157"/>
    </source>
</evidence>
<keyword evidence="3" id="KW-1185">Reference proteome</keyword>
<gene>
    <name evidence="2" type="ORF">DSL72_002568</name>
</gene>
<protein>
    <recommendedName>
        <fullName evidence="4">Hydrophobin</fullName>
    </recommendedName>
</protein>
<sequence>MPSPLSFDSSGQIEKRQASKFCTIIGFTNPYCCIPQAEVGNIVFLGSSCEEVPGGAAITTIQQFSSTCNALNKIPLCCNLNINGAATCSAAIQY</sequence>
<accession>A0A8A3PD10</accession>
<evidence type="ECO:0000313" key="3">
    <source>
        <dbReference type="Proteomes" id="UP000672032"/>
    </source>
</evidence>
<dbReference type="GO" id="GO:0005576">
    <property type="term" value="C:extracellular region"/>
    <property type="evidence" value="ECO:0007669"/>
    <property type="project" value="InterPro"/>
</dbReference>
<dbReference type="InterPro" id="IPR036686">
    <property type="entry name" value="Class_II_Hydrophobin_sf"/>
</dbReference>
<dbReference type="EMBL" id="CP063407">
    <property type="protein sequence ID" value="QSZ32984.1"/>
    <property type="molecule type" value="Genomic_DNA"/>
</dbReference>
<name>A0A8A3PD10_9HELO</name>
<dbReference type="AlphaFoldDB" id="A0A8A3PD10"/>